<dbReference type="EMBL" id="JACHJN010000011">
    <property type="protein sequence ID" value="MBB5959584.1"/>
    <property type="molecule type" value="Genomic_DNA"/>
</dbReference>
<organism evidence="2 3">
    <name type="scientific">Saccharothrix tamanrassetensis</name>
    <dbReference type="NCBI Taxonomy" id="1051531"/>
    <lineage>
        <taxon>Bacteria</taxon>
        <taxon>Bacillati</taxon>
        <taxon>Actinomycetota</taxon>
        <taxon>Actinomycetes</taxon>
        <taxon>Pseudonocardiales</taxon>
        <taxon>Pseudonocardiaceae</taxon>
        <taxon>Saccharothrix</taxon>
    </lineage>
</organism>
<evidence type="ECO:0000313" key="3">
    <source>
        <dbReference type="Proteomes" id="UP000547510"/>
    </source>
</evidence>
<accession>A0A841CTE2</accession>
<sequence>MPNNETRRETTTDVHCAFTFLYGVLLLVSTLVVVVTQVRFVGVATAALDDVLAGALLAGWEKCRAGREAFGRAVTATTRR</sequence>
<feature type="transmembrane region" description="Helical" evidence="1">
    <location>
        <begin position="12"/>
        <end position="34"/>
    </location>
</feature>
<keyword evidence="1" id="KW-0472">Membrane</keyword>
<dbReference type="AlphaFoldDB" id="A0A841CTE2"/>
<comment type="caution">
    <text evidence="2">The sequence shown here is derived from an EMBL/GenBank/DDBJ whole genome shotgun (WGS) entry which is preliminary data.</text>
</comment>
<evidence type="ECO:0000313" key="2">
    <source>
        <dbReference type="EMBL" id="MBB5959584.1"/>
    </source>
</evidence>
<dbReference type="Proteomes" id="UP000547510">
    <property type="component" value="Unassembled WGS sequence"/>
</dbReference>
<keyword evidence="1" id="KW-1133">Transmembrane helix</keyword>
<protein>
    <submittedName>
        <fullName evidence="2">Uncharacterized protein</fullName>
    </submittedName>
</protein>
<name>A0A841CTE2_9PSEU</name>
<reference evidence="2 3" key="1">
    <citation type="submission" date="2020-08" db="EMBL/GenBank/DDBJ databases">
        <title>Genomic Encyclopedia of Type Strains, Phase III (KMG-III): the genomes of soil and plant-associated and newly described type strains.</title>
        <authorList>
            <person name="Whitman W."/>
        </authorList>
    </citation>
    <scope>NUCLEOTIDE SEQUENCE [LARGE SCALE GENOMIC DNA]</scope>
    <source>
        <strain evidence="2 3">CECT 8640</strain>
    </source>
</reference>
<gene>
    <name evidence="2" type="ORF">FHS29_006205</name>
</gene>
<evidence type="ECO:0000256" key="1">
    <source>
        <dbReference type="SAM" id="Phobius"/>
    </source>
</evidence>
<keyword evidence="1" id="KW-0812">Transmembrane</keyword>
<proteinExistence type="predicted"/>
<keyword evidence="3" id="KW-1185">Reference proteome</keyword>
<dbReference type="RefSeq" id="WP_184696590.1">
    <property type="nucleotide sequence ID" value="NZ_JACHJN010000011.1"/>
</dbReference>